<accession>A0A414FLH6</accession>
<name>A0A414FLH6_9BACT</name>
<comment type="caution">
    <text evidence="1">The sequence shown here is derived from an EMBL/GenBank/DDBJ whole genome shotgun (WGS) entry which is preliminary data.</text>
</comment>
<evidence type="ECO:0000313" key="1">
    <source>
        <dbReference type="EMBL" id="RHD49751.1"/>
    </source>
</evidence>
<organism evidence="1 2">
    <name type="scientific">Phocaeicola plebeius</name>
    <dbReference type="NCBI Taxonomy" id="310297"/>
    <lineage>
        <taxon>Bacteria</taxon>
        <taxon>Pseudomonadati</taxon>
        <taxon>Bacteroidota</taxon>
        <taxon>Bacteroidia</taxon>
        <taxon>Bacteroidales</taxon>
        <taxon>Bacteroidaceae</taxon>
        <taxon>Phocaeicola</taxon>
    </lineage>
</organism>
<sequence>MGASASVIQEYYKAVDYWAEIEVRKNWKLAIWVVEATDVDLIDRFFEIERSPVGQFDDIFFRFDSIYEGDDEKFTEQLWKEYVSWFTEEIDEKYDVLKALKQDGLLTGDYFPRTDIPHTTVALWQEMLRLKSCISGLEDTGFCIYFPPGQLKGPKRTEWFSKVLSEGIPQGIRLATIDIAGNRSIRLDNSRMVACIYPKFNLVQALRNRIAQGDAGGDLTAPENKFKQQVTVVMDCTQKQDKKLLGREINKLLDIAKELKDNGIYISSLFIASEAFYAIREYKDSMKYSEITLNEAQKAMMGGDTTGYSYWKMAASMKAAILTAEKKRDEAISLYKEIALKAVEQKDAYYVMEGYRMCGFLRYEEGKMESAFEFFLLSLAGGSYLPENIRRNSTFTYAAYLALHTGKQVRAPSDIEILEKQLQEWLGKDWRELVDNPSMRQAKARRKKNIFS</sequence>
<gene>
    <name evidence="1" type="ORF">DW789_13595</name>
</gene>
<proteinExistence type="predicted"/>
<dbReference type="RefSeq" id="WP_118165942.1">
    <property type="nucleotide sequence ID" value="NZ_QSJG01000037.1"/>
</dbReference>
<protein>
    <submittedName>
        <fullName evidence="1">Uncharacterized protein</fullName>
    </submittedName>
</protein>
<evidence type="ECO:0000313" key="2">
    <source>
        <dbReference type="Proteomes" id="UP000284361"/>
    </source>
</evidence>
<reference evidence="1 2" key="1">
    <citation type="submission" date="2018-08" db="EMBL/GenBank/DDBJ databases">
        <title>A genome reference for cultivated species of the human gut microbiota.</title>
        <authorList>
            <person name="Zou Y."/>
            <person name="Xue W."/>
            <person name="Luo G."/>
        </authorList>
    </citation>
    <scope>NUCLEOTIDE SEQUENCE [LARGE SCALE GENOMIC DNA]</scope>
    <source>
        <strain evidence="1 2">AM31-10</strain>
    </source>
</reference>
<dbReference type="EMBL" id="QSJG01000037">
    <property type="protein sequence ID" value="RHD49751.1"/>
    <property type="molecule type" value="Genomic_DNA"/>
</dbReference>
<dbReference type="Proteomes" id="UP000284361">
    <property type="component" value="Unassembled WGS sequence"/>
</dbReference>
<dbReference type="AlphaFoldDB" id="A0A414FLH6"/>